<accession>A0A9W4KU35</accession>
<evidence type="ECO:0000313" key="1">
    <source>
        <dbReference type="EMBL" id="CAH0192267.1"/>
    </source>
</evidence>
<protein>
    <submittedName>
        <fullName evidence="1">Uncharacterized protein</fullName>
    </submittedName>
</protein>
<gene>
    <name evidence="1" type="ORF">SRABI133_01692</name>
</gene>
<proteinExistence type="predicted"/>
<reference evidence="1" key="1">
    <citation type="submission" date="2021-11" db="EMBL/GenBank/DDBJ databases">
        <authorList>
            <person name="Bulgarelli D."/>
        </authorList>
    </citation>
    <scope>NUCLEOTIDE SEQUENCE</scope>
    <source>
        <strain evidence="1">Bi133</strain>
    </source>
</reference>
<comment type="caution">
    <text evidence="1">The sequence shown here is derived from an EMBL/GenBank/DDBJ whole genome shotgun (WGS) entry which is preliminary data.</text>
</comment>
<dbReference type="EMBL" id="CAKKMG010000016">
    <property type="protein sequence ID" value="CAH0192267.1"/>
    <property type="molecule type" value="Genomic_DNA"/>
</dbReference>
<dbReference type="AlphaFoldDB" id="A0A9W4KU35"/>
<sequence length="76" mass="8657">MVLTSKWSEFTSKTPKLTSKCPEFTSKTPKLTSETPKLTCKDTVLMVYKLGEQYINTVRLIYFQSASIVSFLKNAK</sequence>
<dbReference type="Proteomes" id="UP000789326">
    <property type="component" value="Unassembled WGS sequence"/>
</dbReference>
<organism evidence="1 2">
    <name type="scientific">Peribacillus simplex</name>
    <dbReference type="NCBI Taxonomy" id="1478"/>
    <lineage>
        <taxon>Bacteria</taxon>
        <taxon>Bacillati</taxon>
        <taxon>Bacillota</taxon>
        <taxon>Bacilli</taxon>
        <taxon>Bacillales</taxon>
        <taxon>Bacillaceae</taxon>
        <taxon>Peribacillus</taxon>
    </lineage>
</organism>
<name>A0A9W4KU35_9BACI</name>
<evidence type="ECO:0000313" key="2">
    <source>
        <dbReference type="Proteomes" id="UP000789326"/>
    </source>
</evidence>